<gene>
    <name evidence="1" type="ORF">UFOPK4303_00979</name>
</gene>
<dbReference type="EMBL" id="CAFBQI010000086">
    <property type="protein sequence ID" value="CAB5051312.1"/>
    <property type="molecule type" value="Genomic_DNA"/>
</dbReference>
<proteinExistence type="predicted"/>
<evidence type="ECO:0000313" key="1">
    <source>
        <dbReference type="EMBL" id="CAB5051312.1"/>
    </source>
</evidence>
<sequence length="155" mass="17478">MVSHAVSHRVITTGISNDLNLRSFKKFQTTAAKISCDIFSFVLVLQYVSRGTCTQCVPIVLFANHDQLIDRSDRVSNTSFVCWQSNMRYYLCKKKSSFLQFLNQPSLFVSQEALSIDSLPQVISKQLQSAEFKESAPSHYSALLKTNNVSSARGW</sequence>
<protein>
    <submittedName>
        <fullName evidence="1">Unannotated protein</fullName>
    </submittedName>
</protein>
<dbReference type="AlphaFoldDB" id="A0A6J7TDU7"/>
<reference evidence="1" key="1">
    <citation type="submission" date="2020-05" db="EMBL/GenBank/DDBJ databases">
        <authorList>
            <person name="Chiriac C."/>
            <person name="Salcher M."/>
            <person name="Ghai R."/>
            <person name="Kavagutti S V."/>
        </authorList>
    </citation>
    <scope>NUCLEOTIDE SEQUENCE</scope>
</reference>
<accession>A0A6J7TDU7</accession>
<name>A0A6J7TDU7_9ZZZZ</name>
<organism evidence="1">
    <name type="scientific">freshwater metagenome</name>
    <dbReference type="NCBI Taxonomy" id="449393"/>
    <lineage>
        <taxon>unclassified sequences</taxon>
        <taxon>metagenomes</taxon>
        <taxon>ecological metagenomes</taxon>
    </lineage>
</organism>